<sequence>MSEYKAPLRDITFSLNEVLDYPRHCEKIGTDEVNEELVSAILEEAAKFAEQEIAPLNAVGDQEGCHWVDGNVTTPSGFKDAYQQFIEGGWCGLAMPQEYGGQGLPGSLNFAINEMLFSANHAWTMYPTLSAGAVETILAHGTDQQKNTFLEKLVAGQWSGTMCLTEAHCGSDLGLLRTKAIANDDGSYSVTGSKIFISAGDHDLTENIIHLVLARLPGAPSGVKGISLFIVPKFTIKADGMPGEVNGVSCGSIEEKMGIHGNATCVINFDSAKGYLIGEPNKGMASMFTFINESRLGVAIQGQAHMQVAYQKSLGYAKERVQMRASKRVLIDQPADPIIAHPDVRRMLLMQKSLAEGGRILNHICGLYSDIAHSATSADEKGRAHAMLAVLTPIAKGFLTEVSMEATQNGLQVLGGHGFIREWGLEQEYRDTRITAIYEGTNTIQALDLLGRKILASGGEILEPYMAELDAFCQEHRAGEISSFVARIEDLKSDLQTLTANIGKRAMEGEADAVGSAAFDYLMYIGYLTLAWCWAKVAVTAHGALGRGTAESAFYKSKLATADFYFERLLPRANVHATTLNASSDSLMQLEADSF</sequence>
<dbReference type="Pfam" id="PF12806">
    <property type="entry name" value="Acyl-CoA_dh_C"/>
    <property type="match status" value="1"/>
</dbReference>
<feature type="domain" description="Acyl-CoA oxidase/dehydrogenase middle" evidence="8">
    <location>
        <begin position="162"/>
        <end position="271"/>
    </location>
</feature>
<dbReference type="Proteomes" id="UP000765845">
    <property type="component" value="Unassembled WGS sequence"/>
</dbReference>
<evidence type="ECO:0000256" key="3">
    <source>
        <dbReference type="ARBA" id="ARBA00022630"/>
    </source>
</evidence>
<name>A0ABX1GC50_9GAMM</name>
<evidence type="ECO:0000313" key="11">
    <source>
        <dbReference type="EMBL" id="NKI16730.1"/>
    </source>
</evidence>
<evidence type="ECO:0000256" key="5">
    <source>
        <dbReference type="ARBA" id="ARBA00023002"/>
    </source>
</evidence>
<keyword evidence="12" id="KW-1185">Reference proteome</keyword>
<dbReference type="EMBL" id="JAAWWK010000002">
    <property type="protein sequence ID" value="NKI16730.1"/>
    <property type="molecule type" value="Genomic_DNA"/>
</dbReference>
<dbReference type="Gene3D" id="1.20.140.10">
    <property type="entry name" value="Butyryl-CoA Dehydrogenase, subunit A, domain 3"/>
    <property type="match status" value="1"/>
</dbReference>
<feature type="domain" description="Acyl-CoA dehydrogenase/oxidase N-terminal" evidence="9">
    <location>
        <begin position="40"/>
        <end position="156"/>
    </location>
</feature>
<evidence type="ECO:0000256" key="1">
    <source>
        <dbReference type="ARBA" id="ARBA00001974"/>
    </source>
</evidence>
<evidence type="ECO:0000256" key="4">
    <source>
        <dbReference type="ARBA" id="ARBA00022827"/>
    </source>
</evidence>
<keyword evidence="4 6" id="KW-0274">FAD</keyword>
<dbReference type="InterPro" id="IPR006091">
    <property type="entry name" value="Acyl-CoA_Oxase/DH_mid-dom"/>
</dbReference>
<comment type="caution">
    <text evidence="11">The sequence shown here is derived from an EMBL/GenBank/DDBJ whole genome shotgun (WGS) entry which is preliminary data.</text>
</comment>
<evidence type="ECO:0000259" key="8">
    <source>
        <dbReference type="Pfam" id="PF02770"/>
    </source>
</evidence>
<proteinExistence type="inferred from homology"/>
<accession>A0ABX1GC50</accession>
<dbReference type="SUPFAM" id="SSF47203">
    <property type="entry name" value="Acyl-CoA dehydrogenase C-terminal domain-like"/>
    <property type="match status" value="1"/>
</dbReference>
<dbReference type="PANTHER" id="PTHR42803">
    <property type="entry name" value="ACYL-COA DEHYDROGENASE"/>
    <property type="match status" value="1"/>
</dbReference>
<dbReference type="RefSeq" id="WP_168449283.1">
    <property type="nucleotide sequence ID" value="NZ_JAAWWK010000002.1"/>
</dbReference>
<dbReference type="InterPro" id="IPR046373">
    <property type="entry name" value="Acyl-CoA_Oxase/DH_mid-dom_sf"/>
</dbReference>
<dbReference type="InterPro" id="IPR037069">
    <property type="entry name" value="AcylCoA_DH/ox_N_sf"/>
</dbReference>
<evidence type="ECO:0000259" key="9">
    <source>
        <dbReference type="Pfam" id="PF02771"/>
    </source>
</evidence>
<dbReference type="InterPro" id="IPR025878">
    <property type="entry name" value="Acyl-CoA_dh-like_C_dom"/>
</dbReference>
<dbReference type="InterPro" id="IPR052166">
    <property type="entry name" value="Diverse_Acyl-CoA_DH"/>
</dbReference>
<dbReference type="Gene3D" id="1.10.540.10">
    <property type="entry name" value="Acyl-CoA dehydrogenase/oxidase, N-terminal domain"/>
    <property type="match status" value="1"/>
</dbReference>
<feature type="domain" description="Acetyl-CoA dehydrogenase-like C-terminal" evidence="10">
    <location>
        <begin position="466"/>
        <end position="590"/>
    </location>
</feature>
<feature type="domain" description="Acyl-CoA dehydrogenase/oxidase C-terminal" evidence="7">
    <location>
        <begin position="281"/>
        <end position="448"/>
    </location>
</feature>
<evidence type="ECO:0000259" key="10">
    <source>
        <dbReference type="Pfam" id="PF12806"/>
    </source>
</evidence>
<evidence type="ECO:0000256" key="6">
    <source>
        <dbReference type="RuleBase" id="RU362125"/>
    </source>
</evidence>
<evidence type="ECO:0000259" key="7">
    <source>
        <dbReference type="Pfam" id="PF00441"/>
    </source>
</evidence>
<dbReference type="Gene3D" id="2.40.110.10">
    <property type="entry name" value="Butyryl-CoA Dehydrogenase, subunit A, domain 2"/>
    <property type="match status" value="1"/>
</dbReference>
<dbReference type="InterPro" id="IPR009100">
    <property type="entry name" value="AcylCoA_DH/oxidase_NM_dom_sf"/>
</dbReference>
<keyword evidence="3 6" id="KW-0285">Flavoprotein</keyword>
<reference evidence="11 12" key="1">
    <citation type="submission" date="2020-04" db="EMBL/GenBank/DDBJ databases">
        <authorList>
            <person name="Yoon J."/>
        </authorList>
    </citation>
    <scope>NUCLEOTIDE SEQUENCE [LARGE SCALE GENOMIC DNA]</scope>
    <source>
        <strain evidence="11 12">KMU-166</strain>
    </source>
</reference>
<gene>
    <name evidence="11" type="ORF">HCU74_04760</name>
</gene>
<dbReference type="Pfam" id="PF00441">
    <property type="entry name" value="Acyl-CoA_dh_1"/>
    <property type="match status" value="1"/>
</dbReference>
<comment type="similarity">
    <text evidence="2 6">Belongs to the acyl-CoA dehydrogenase family.</text>
</comment>
<dbReference type="Pfam" id="PF02770">
    <property type="entry name" value="Acyl-CoA_dh_M"/>
    <property type="match status" value="1"/>
</dbReference>
<dbReference type="PANTHER" id="PTHR42803:SF1">
    <property type="entry name" value="BROAD-SPECIFICITY LINEAR ACYL-COA DEHYDROGENASE FADE5"/>
    <property type="match status" value="1"/>
</dbReference>
<dbReference type="InterPro" id="IPR036250">
    <property type="entry name" value="AcylCo_DH-like_C"/>
</dbReference>
<dbReference type="InterPro" id="IPR013786">
    <property type="entry name" value="AcylCoA_DH/ox_N"/>
</dbReference>
<dbReference type="SUPFAM" id="SSF56645">
    <property type="entry name" value="Acyl-CoA dehydrogenase NM domain-like"/>
    <property type="match status" value="1"/>
</dbReference>
<protein>
    <submittedName>
        <fullName evidence="11">Acyl-CoA dehydrogenase</fullName>
    </submittedName>
</protein>
<comment type="cofactor">
    <cofactor evidence="1 6">
        <name>FAD</name>
        <dbReference type="ChEBI" id="CHEBI:57692"/>
    </cofactor>
</comment>
<dbReference type="InterPro" id="IPR009075">
    <property type="entry name" value="AcylCo_DH/oxidase_C"/>
</dbReference>
<organism evidence="11 12">
    <name type="scientific">Spongiibacter thalassae</name>
    <dbReference type="NCBI Taxonomy" id="2721624"/>
    <lineage>
        <taxon>Bacteria</taxon>
        <taxon>Pseudomonadati</taxon>
        <taxon>Pseudomonadota</taxon>
        <taxon>Gammaproteobacteria</taxon>
        <taxon>Cellvibrionales</taxon>
        <taxon>Spongiibacteraceae</taxon>
        <taxon>Spongiibacter</taxon>
    </lineage>
</organism>
<evidence type="ECO:0000256" key="2">
    <source>
        <dbReference type="ARBA" id="ARBA00009347"/>
    </source>
</evidence>
<dbReference type="Pfam" id="PF02771">
    <property type="entry name" value="Acyl-CoA_dh_N"/>
    <property type="match status" value="1"/>
</dbReference>
<keyword evidence="5 6" id="KW-0560">Oxidoreductase</keyword>
<evidence type="ECO:0000313" key="12">
    <source>
        <dbReference type="Proteomes" id="UP000765845"/>
    </source>
</evidence>